<dbReference type="AlphaFoldDB" id="A0A6P5J8X5"/>
<dbReference type="KEGG" id="pcw:110197840"/>
<keyword evidence="5" id="KW-0067">ATP-binding</keyword>
<dbReference type="InterPro" id="IPR007111">
    <property type="entry name" value="NACHT_NTPase"/>
</dbReference>
<dbReference type="InterPro" id="IPR027417">
    <property type="entry name" value="P-loop_NTPase"/>
</dbReference>
<dbReference type="GO" id="GO:0005524">
    <property type="term" value="F:ATP binding"/>
    <property type="evidence" value="ECO:0007669"/>
    <property type="project" value="UniProtKB-KW"/>
</dbReference>
<reference evidence="9" key="1">
    <citation type="submission" date="2025-08" db="UniProtKB">
        <authorList>
            <consortium name="RefSeq"/>
        </authorList>
    </citation>
    <scope>IDENTIFICATION</scope>
    <source>
        <tissue evidence="9">Spleen</tissue>
    </source>
</reference>
<comment type="subcellular location">
    <subcellularLocation>
        <location evidence="1">Cytoplasm</location>
    </subcellularLocation>
</comment>
<dbReference type="Gene3D" id="3.40.50.300">
    <property type="entry name" value="P-loop containing nucleotide triphosphate hydrolases"/>
    <property type="match status" value="1"/>
</dbReference>
<dbReference type="InterPro" id="IPR029495">
    <property type="entry name" value="NACHT-assoc"/>
</dbReference>
<evidence type="ECO:0000256" key="6">
    <source>
        <dbReference type="SAM" id="MobiDB-lite"/>
    </source>
</evidence>
<dbReference type="GO" id="GO:0050727">
    <property type="term" value="P:regulation of inflammatory response"/>
    <property type="evidence" value="ECO:0007669"/>
    <property type="project" value="TreeGrafter"/>
</dbReference>
<dbReference type="Pfam" id="PF14484">
    <property type="entry name" value="FISNA"/>
    <property type="match status" value="1"/>
</dbReference>
<evidence type="ECO:0000256" key="2">
    <source>
        <dbReference type="ARBA" id="ARBA00022490"/>
    </source>
</evidence>
<dbReference type="Pfam" id="PF05729">
    <property type="entry name" value="NACHT"/>
    <property type="match status" value="1"/>
</dbReference>
<dbReference type="RefSeq" id="XP_020827539.1">
    <property type="nucleotide sequence ID" value="XM_020971880.1"/>
</dbReference>
<keyword evidence="3" id="KW-0677">Repeat</keyword>
<evidence type="ECO:0000313" key="8">
    <source>
        <dbReference type="Proteomes" id="UP000515140"/>
    </source>
</evidence>
<evidence type="ECO:0000259" key="7">
    <source>
        <dbReference type="PROSITE" id="PS50837"/>
    </source>
</evidence>
<dbReference type="PROSITE" id="PS50837">
    <property type="entry name" value="NACHT"/>
    <property type="match status" value="1"/>
</dbReference>
<dbReference type="Pfam" id="PF17779">
    <property type="entry name" value="WHD_NOD2"/>
    <property type="match status" value="1"/>
</dbReference>
<dbReference type="GO" id="GO:0005737">
    <property type="term" value="C:cytoplasm"/>
    <property type="evidence" value="ECO:0007669"/>
    <property type="project" value="UniProtKB-SubCell"/>
</dbReference>
<evidence type="ECO:0000256" key="1">
    <source>
        <dbReference type="ARBA" id="ARBA00004496"/>
    </source>
</evidence>
<feature type="region of interest" description="Disordered" evidence="6">
    <location>
        <begin position="128"/>
        <end position="152"/>
    </location>
</feature>
<dbReference type="PANTHER" id="PTHR45690">
    <property type="entry name" value="NACHT, LRR AND PYD DOMAINS-CONTAINING PROTEIN 12"/>
    <property type="match status" value="1"/>
</dbReference>
<evidence type="ECO:0000256" key="3">
    <source>
        <dbReference type="ARBA" id="ARBA00022737"/>
    </source>
</evidence>
<evidence type="ECO:0000313" key="9">
    <source>
        <dbReference type="RefSeq" id="XP_020827539.1"/>
    </source>
</evidence>
<dbReference type="PANTHER" id="PTHR45690:SF19">
    <property type="entry name" value="NACHT, LRR AND PYD DOMAINS-CONTAINING PROTEIN 3"/>
    <property type="match status" value="1"/>
</dbReference>
<dbReference type="GO" id="GO:0006954">
    <property type="term" value="P:inflammatory response"/>
    <property type="evidence" value="ECO:0007669"/>
    <property type="project" value="UniProtKB-KW"/>
</dbReference>
<dbReference type="InParanoid" id="A0A6P5J8X5"/>
<evidence type="ECO:0000256" key="5">
    <source>
        <dbReference type="ARBA" id="ARBA00022840"/>
    </source>
</evidence>
<dbReference type="InterPro" id="IPR041075">
    <property type="entry name" value="NOD1/2_WH"/>
</dbReference>
<keyword evidence="4" id="KW-0547">Nucleotide-binding</keyword>
<organism evidence="8 9">
    <name type="scientific">Phascolarctos cinereus</name>
    <name type="common">Koala</name>
    <dbReference type="NCBI Taxonomy" id="38626"/>
    <lineage>
        <taxon>Eukaryota</taxon>
        <taxon>Metazoa</taxon>
        <taxon>Chordata</taxon>
        <taxon>Craniata</taxon>
        <taxon>Vertebrata</taxon>
        <taxon>Euteleostomi</taxon>
        <taxon>Mammalia</taxon>
        <taxon>Metatheria</taxon>
        <taxon>Diprotodontia</taxon>
        <taxon>Phascolarctidae</taxon>
        <taxon>Phascolarctos</taxon>
    </lineage>
</organism>
<evidence type="ECO:0000256" key="4">
    <source>
        <dbReference type="ARBA" id="ARBA00022741"/>
    </source>
</evidence>
<dbReference type="SMART" id="SM01288">
    <property type="entry name" value="FISNA"/>
    <property type="match status" value="1"/>
</dbReference>
<feature type="domain" description="NACHT" evidence="7">
    <location>
        <begin position="244"/>
        <end position="380"/>
    </location>
</feature>
<keyword evidence="2" id="KW-0963">Cytoplasm</keyword>
<dbReference type="Proteomes" id="UP000515140">
    <property type="component" value="Unplaced"/>
</dbReference>
<protein>
    <submittedName>
        <fullName evidence="9">LOW QUALITY PROTEIN: NACHT, LRR and PYD domains-containing protein 3-like</fullName>
    </submittedName>
</protein>
<proteinExistence type="predicted"/>
<name>A0A6P5J8X5_PHACI</name>
<dbReference type="GeneID" id="110197840"/>
<keyword evidence="8" id="KW-1185">Reference proteome</keyword>
<sequence length="569" mass="63148">MRALGGVMESFLEKMVTGLSLEGTFWKHLLYVEVCAEFQGDEEWQRCGAGGEPACQSPDHCALSVSLILPCLLPTASPHLWLDPGVLSPSRSAPLCSQLLGEAQQRRPPGDGCGAQWHWARATLSTSGVTEAEEGGQGDQESPTTSFVPPPLVPQGYKEKYRECMRKKFQVLEERNGCLGEWVYLSHHYTWLLLVREPASPQSRQQQLLASRGLHGCLQEGHGRPIELKALFDADGGEGGSAPATVVLQEVAGIGKTTLARKVPLDWASGTLYPGQFDYAFYVNCRTVELAAQRSVAELLSGWLKGTGPGSGAPVPTMLARPECLLFVLDGFDELLWGTGGQEYGAWVPRREKQRVDVHLRSLLAKRLLPEYSLLVTTWPMALEKLQQPQVAEVLGFHTLERQAYFYKYFPNLGQAGRAWATVQANEVLFTMCFVLLVCWAVCTGLRQQVERGKALVQTARTTITIYTAFLSSLLRPDWLGPPRSRPAGLWALCSLAATGQREQRLWFRQQDLACHGLDVATVSTFLHTDQVQHEVECKATYSFFHSTFQEFFTALFLVLKRMDSMALP</sequence>
<accession>A0A6P5J8X5</accession>
<gene>
    <name evidence="9" type="primary">LOC110197840</name>
</gene>
<dbReference type="InterPro" id="IPR050637">
    <property type="entry name" value="NLRP_innate_immun_reg"/>
</dbReference>